<dbReference type="Pfam" id="PF14054">
    <property type="entry name" value="DUF4249"/>
    <property type="match status" value="1"/>
</dbReference>
<reference evidence="2" key="1">
    <citation type="journal article" date="2019" name="Int. J. Syst. Evol. Microbiol.">
        <title>The Global Catalogue of Microorganisms (GCM) 10K type strain sequencing project: providing services to taxonomists for standard genome sequencing and annotation.</title>
        <authorList>
            <consortium name="The Broad Institute Genomics Platform"/>
            <consortium name="The Broad Institute Genome Sequencing Center for Infectious Disease"/>
            <person name="Wu L."/>
            <person name="Ma J."/>
        </authorList>
    </citation>
    <scope>NUCLEOTIDE SEQUENCE [LARGE SCALE GENOMIC DNA]</scope>
    <source>
        <strain evidence="2">CGMCC 1.15774</strain>
    </source>
</reference>
<comment type="caution">
    <text evidence="1">The sequence shown here is derived from an EMBL/GenBank/DDBJ whole genome shotgun (WGS) entry which is preliminary data.</text>
</comment>
<dbReference type="EMBL" id="JBHSCL010000004">
    <property type="protein sequence ID" value="MFC4219815.1"/>
    <property type="molecule type" value="Genomic_DNA"/>
</dbReference>
<accession>A0ABV8PKQ2</accession>
<sequence>MKPFYILYIFLLLSIASCTDVIEVDVPEAPPRLTIEASLDWERGTTGTNQTILLSTSTPYFAEQKIAPVLGASVRVTNTDTGAEFVFEDQSNGQYTTSSFIPVLGDTYLLEVIYNNERYTATETLVPVSNIVDVFQSTENGDDEDALEVNVTFEDPAGVENYYFLRFQSDADLFPELYYIKDEFIDGNEFTIYYEKLADEDDGNAEFQSGDTVDIALYGISEQYHDYLRLLVDQYEFAGNPFSPTPVPLVGNCVNMDDPENIAYGYFRVTETIKTQYTFE</sequence>
<dbReference type="PROSITE" id="PS51257">
    <property type="entry name" value="PROKAR_LIPOPROTEIN"/>
    <property type="match status" value="1"/>
</dbReference>
<dbReference type="Proteomes" id="UP001595841">
    <property type="component" value="Unassembled WGS sequence"/>
</dbReference>
<evidence type="ECO:0000313" key="1">
    <source>
        <dbReference type="EMBL" id="MFC4219815.1"/>
    </source>
</evidence>
<evidence type="ECO:0000313" key="2">
    <source>
        <dbReference type="Proteomes" id="UP001595841"/>
    </source>
</evidence>
<organism evidence="1 2">
    <name type="scientific">Flagellimonas marina</name>
    <dbReference type="NCBI Taxonomy" id="1775168"/>
    <lineage>
        <taxon>Bacteria</taxon>
        <taxon>Pseudomonadati</taxon>
        <taxon>Bacteroidota</taxon>
        <taxon>Flavobacteriia</taxon>
        <taxon>Flavobacteriales</taxon>
        <taxon>Flavobacteriaceae</taxon>
        <taxon>Flagellimonas</taxon>
    </lineage>
</organism>
<protein>
    <submittedName>
        <fullName evidence="1">DUF4249 domain-containing protein</fullName>
    </submittedName>
</protein>
<dbReference type="InterPro" id="IPR025345">
    <property type="entry name" value="DUF4249"/>
</dbReference>
<dbReference type="RefSeq" id="WP_379763171.1">
    <property type="nucleotide sequence ID" value="NZ_JBHSCL010000004.1"/>
</dbReference>
<proteinExistence type="predicted"/>
<gene>
    <name evidence="1" type="ORF">ACFOWS_06715</name>
</gene>
<name>A0ABV8PKQ2_9FLAO</name>
<keyword evidence="2" id="KW-1185">Reference proteome</keyword>